<evidence type="ECO:0000313" key="1">
    <source>
        <dbReference type="EMBL" id="KKM64635.1"/>
    </source>
</evidence>
<accession>A0A0F9LK58</accession>
<protein>
    <submittedName>
        <fullName evidence="1">Uncharacterized protein</fullName>
    </submittedName>
</protein>
<dbReference type="EMBL" id="LAZR01010864">
    <property type="protein sequence ID" value="KKM64635.1"/>
    <property type="molecule type" value="Genomic_DNA"/>
</dbReference>
<comment type="caution">
    <text evidence="1">The sequence shown here is derived from an EMBL/GenBank/DDBJ whole genome shotgun (WGS) entry which is preliminary data.</text>
</comment>
<sequence length="65" mass="7386">MKNDVIVNVKLLVNVEHYTRLNNNMTESYVEKLARDKVSDIIINANKNISIESIAAIIKEEKDGN</sequence>
<name>A0A0F9LK58_9ZZZZ</name>
<reference evidence="1" key="1">
    <citation type="journal article" date="2015" name="Nature">
        <title>Complex archaea that bridge the gap between prokaryotes and eukaryotes.</title>
        <authorList>
            <person name="Spang A."/>
            <person name="Saw J.H."/>
            <person name="Jorgensen S.L."/>
            <person name="Zaremba-Niedzwiedzka K."/>
            <person name="Martijn J."/>
            <person name="Lind A.E."/>
            <person name="van Eijk R."/>
            <person name="Schleper C."/>
            <person name="Guy L."/>
            <person name="Ettema T.J."/>
        </authorList>
    </citation>
    <scope>NUCLEOTIDE SEQUENCE</scope>
</reference>
<proteinExistence type="predicted"/>
<dbReference type="AlphaFoldDB" id="A0A0F9LK58"/>
<gene>
    <name evidence="1" type="ORF">LCGC14_1499360</name>
</gene>
<organism evidence="1">
    <name type="scientific">marine sediment metagenome</name>
    <dbReference type="NCBI Taxonomy" id="412755"/>
    <lineage>
        <taxon>unclassified sequences</taxon>
        <taxon>metagenomes</taxon>
        <taxon>ecological metagenomes</taxon>
    </lineage>
</organism>